<comment type="caution">
    <text evidence="2">The sequence shown here is derived from an EMBL/GenBank/DDBJ whole genome shotgun (WGS) entry which is preliminary data.</text>
</comment>
<dbReference type="Pfam" id="PF18742">
    <property type="entry name" value="DpnII-MboI"/>
    <property type="match status" value="1"/>
</dbReference>
<dbReference type="RefSeq" id="WP_083184260.1">
    <property type="nucleotide sequence ID" value="NZ_CBCRZR010000039.1"/>
</dbReference>
<organism evidence="2 3">
    <name type="scientific">Pseudomonas floridensis</name>
    <dbReference type="NCBI Taxonomy" id="1958950"/>
    <lineage>
        <taxon>Bacteria</taxon>
        <taxon>Pseudomonadati</taxon>
        <taxon>Pseudomonadota</taxon>
        <taxon>Gammaproteobacteria</taxon>
        <taxon>Pseudomonadales</taxon>
        <taxon>Pseudomonadaceae</taxon>
        <taxon>Pseudomonas</taxon>
    </lineage>
</organism>
<evidence type="ECO:0000256" key="1">
    <source>
        <dbReference type="SAM" id="MobiDB-lite"/>
    </source>
</evidence>
<evidence type="ECO:0000313" key="2">
    <source>
        <dbReference type="EMBL" id="ORC57884.1"/>
    </source>
</evidence>
<sequence length="298" mass="33902">MQGLNANHAPQISLLRDIDDQLSDAWSSVYKLQELSHHYDHINDVNEDYDEENLHFASKIERIHLSICVLIESLGYSRLLKSFKSGYKIYADKPTTCNTSRDGDYYSKTLGYLWNFHKTISSMVNPATIETDEQKQRAMLEVILKNTPKIVLDRDSVPNSEADVRNCVYDLLIHVFPDTKREVPIAQVSGTYKADIAIHSINTAIEFKYAVTPEEAKKVIGGFYEDMHVYAGSEDWKHFYAVVYMAKPFFTTEQIQAEFGHVGANRNWSPILVHGEGTRNRSKATPPSKPRRKASAAP</sequence>
<feature type="region of interest" description="Disordered" evidence="1">
    <location>
        <begin position="273"/>
        <end position="298"/>
    </location>
</feature>
<proteinExistence type="predicted"/>
<protein>
    <submittedName>
        <fullName evidence="2">Uncharacterized protein</fullName>
    </submittedName>
</protein>
<dbReference type="Proteomes" id="UP000192815">
    <property type="component" value="Unassembled WGS sequence"/>
</dbReference>
<dbReference type="STRING" id="1958950.BZK31_17820"/>
<keyword evidence="3" id="KW-1185">Reference proteome</keyword>
<dbReference type="EMBL" id="MUIO01000072">
    <property type="protein sequence ID" value="ORC57884.1"/>
    <property type="molecule type" value="Genomic_DNA"/>
</dbReference>
<accession>A0A1X0N2Z4</accession>
<reference evidence="3" key="1">
    <citation type="submission" date="2017-02" db="EMBL/GenBank/DDBJ databases">
        <title>Pseudomonas floridae sp. nov., a novel pathogenic bacterial species isolated from tomato.</title>
        <authorList>
            <person name="Timilsina S."/>
            <person name="Vallad G.E."/>
            <person name="Jones J.B."/>
        </authorList>
    </citation>
    <scope>NUCLEOTIDE SEQUENCE [LARGE SCALE GENOMIC DNA]</scope>
    <source>
        <strain evidence="3">GEV388</strain>
    </source>
</reference>
<name>A0A1X0N2Z4_9PSED</name>
<dbReference type="AlphaFoldDB" id="A0A1X0N2Z4"/>
<dbReference type="OrthoDB" id="8441568at2"/>
<feature type="compositionally biased region" description="Basic residues" evidence="1">
    <location>
        <begin position="289"/>
        <end position="298"/>
    </location>
</feature>
<gene>
    <name evidence="2" type="ORF">BZK31_17820</name>
</gene>
<evidence type="ECO:0000313" key="3">
    <source>
        <dbReference type="Proteomes" id="UP000192815"/>
    </source>
</evidence>